<gene>
    <name evidence="2" type="ORF">RMAR0315_LOCUS6791</name>
</gene>
<dbReference type="PANTHER" id="PTHR43157">
    <property type="entry name" value="PHOSPHATIDYLINOSITOL-GLYCAN BIOSYNTHESIS CLASS F PROTEIN-RELATED"/>
    <property type="match status" value="1"/>
</dbReference>
<dbReference type="InterPro" id="IPR002347">
    <property type="entry name" value="SDR_fam"/>
</dbReference>
<protein>
    <recommendedName>
        <fullName evidence="3">Protochlorophyllide reductase</fullName>
    </recommendedName>
</protein>
<dbReference type="Pfam" id="PF00106">
    <property type="entry name" value="adh_short"/>
    <property type="match status" value="1"/>
</dbReference>
<dbReference type="CDD" id="cd05327">
    <property type="entry name" value="retinol-DH_like_SDR_c_like"/>
    <property type="match status" value="1"/>
</dbReference>
<keyword evidence="1" id="KW-0560">Oxidoreductase</keyword>
<dbReference type="AlphaFoldDB" id="A0A7S0BMF6"/>
<dbReference type="Gene3D" id="3.40.50.720">
    <property type="entry name" value="NAD(P)-binding Rossmann-like Domain"/>
    <property type="match status" value="1"/>
</dbReference>
<accession>A0A7S0BMF6</accession>
<sequence>MVVEGKTKNWTAADMPDLSGKVAVVTGSNIGLGLEIIKRLAEHNATTIMAIRTVAKGEKARDELLKEIGADKKIEIMAVDVSSLESVKKFADEFNSKYDRLDVLMENAGIMALETRQESVDGYEMQFATNHLGHFRLTNLLMPLLKKTQGSRVVAQSSSANWYGNFDWDNLNATKSYDPWVQYCMTKLSNVFFASELNARVKAAGLEQPTAYSTHPGLVVGQLQEKGKQGFFEKLMYMVTTPMAGTYETGARPALFACTSPAATPGAFYGPTGWVPMVRHLGGKYPGEVAPNKLSLDVAMRKKLWEESEKLTKAEFKI</sequence>
<dbReference type="PANTHER" id="PTHR43157:SF31">
    <property type="entry name" value="PHOSPHATIDYLINOSITOL-GLYCAN BIOSYNTHESIS CLASS F PROTEIN"/>
    <property type="match status" value="1"/>
</dbReference>
<name>A0A7S0BMF6_9RHOD</name>
<evidence type="ECO:0000313" key="2">
    <source>
        <dbReference type="EMBL" id="CAD8396804.1"/>
    </source>
</evidence>
<reference evidence="2" key="1">
    <citation type="submission" date="2021-01" db="EMBL/GenBank/DDBJ databases">
        <authorList>
            <person name="Corre E."/>
            <person name="Pelletier E."/>
            <person name="Niang G."/>
            <person name="Scheremetjew M."/>
            <person name="Finn R."/>
            <person name="Kale V."/>
            <person name="Holt S."/>
            <person name="Cochrane G."/>
            <person name="Meng A."/>
            <person name="Brown T."/>
            <person name="Cohen L."/>
        </authorList>
    </citation>
    <scope>NUCLEOTIDE SEQUENCE</scope>
    <source>
        <strain evidence="2">UTEX LB 2760</strain>
    </source>
</reference>
<dbReference type="GO" id="GO:0016491">
    <property type="term" value="F:oxidoreductase activity"/>
    <property type="evidence" value="ECO:0007669"/>
    <property type="project" value="UniProtKB-KW"/>
</dbReference>
<dbReference type="SUPFAM" id="SSF51735">
    <property type="entry name" value="NAD(P)-binding Rossmann-fold domains"/>
    <property type="match status" value="1"/>
</dbReference>
<evidence type="ECO:0008006" key="3">
    <source>
        <dbReference type="Google" id="ProtNLM"/>
    </source>
</evidence>
<proteinExistence type="predicted"/>
<dbReference type="InterPro" id="IPR036291">
    <property type="entry name" value="NAD(P)-bd_dom_sf"/>
</dbReference>
<dbReference type="NCBIfam" id="NF004846">
    <property type="entry name" value="PRK06197.1"/>
    <property type="match status" value="1"/>
</dbReference>
<dbReference type="EMBL" id="HBEK01012319">
    <property type="protein sequence ID" value="CAD8396804.1"/>
    <property type="molecule type" value="Transcribed_RNA"/>
</dbReference>
<organism evidence="2">
    <name type="scientific">Rhodosorus marinus</name>
    <dbReference type="NCBI Taxonomy" id="101924"/>
    <lineage>
        <taxon>Eukaryota</taxon>
        <taxon>Rhodophyta</taxon>
        <taxon>Stylonematophyceae</taxon>
        <taxon>Stylonematales</taxon>
        <taxon>Stylonemataceae</taxon>
        <taxon>Rhodosorus</taxon>
    </lineage>
</organism>
<dbReference type="PRINTS" id="PR00081">
    <property type="entry name" value="GDHRDH"/>
</dbReference>
<evidence type="ECO:0000256" key="1">
    <source>
        <dbReference type="ARBA" id="ARBA00023002"/>
    </source>
</evidence>